<dbReference type="PANTHER" id="PTHR11088">
    <property type="entry name" value="TRNA DIMETHYLALLYLTRANSFERASE"/>
    <property type="match status" value="1"/>
</dbReference>
<dbReference type="Pfam" id="PF01715">
    <property type="entry name" value="IPPT"/>
    <property type="match status" value="2"/>
</dbReference>
<dbReference type="Gene3D" id="3.40.50.300">
    <property type="entry name" value="P-loop containing nucleotide triphosphate hydrolases"/>
    <property type="match status" value="1"/>
</dbReference>
<sequence length="342" mass="38255">MNIFSVFASSSYKPLVMSNFQPALTTTMDSLFHHSKDKVVVIMGATGSGKSKLAIDLATHFPPAEVVNSDKIQMYSGLDIATNKVTEEECRGVPHHLLGTFENPNMNFTASDFCKQASSAIGSIVKRDGLPIIAGGSNSFIDALVNHTPEFRFNYECCFLWVDVSLPVLHNSLSRRVDRMIDAGQVDEVRQFFLNAHHQSDYTRGIRRAIGVPEFDRFLRAEASGADERTKRKLLDTAIAELKVNNCNLASRQVQKIHRLYNMWKRSMHRLDPTEVLLKNGCCSPEEAEKVWEDHVFSKSRRIIQKFLYEETTHRVASKNNGVISSSSSNSSTPSAMAAVTH</sequence>
<dbReference type="InterPro" id="IPR039657">
    <property type="entry name" value="Dimethylallyltransferase"/>
</dbReference>
<name>Q1W5W4_LOTJA</name>
<evidence type="ECO:0000256" key="2">
    <source>
        <dbReference type="ARBA" id="ARBA00022679"/>
    </source>
</evidence>
<dbReference type="SUPFAM" id="SSF52540">
    <property type="entry name" value="P-loop containing nucleoside triphosphate hydrolases"/>
    <property type="match status" value="1"/>
</dbReference>
<dbReference type="AlphaFoldDB" id="Q1W5W4"/>
<dbReference type="EC" id="2.5.1.112" evidence="10"/>
<dbReference type="InterPro" id="IPR027417">
    <property type="entry name" value="P-loop_NTPase"/>
</dbReference>
<dbReference type="GO" id="GO:0005739">
    <property type="term" value="C:mitochondrion"/>
    <property type="evidence" value="ECO:0007669"/>
    <property type="project" value="TreeGrafter"/>
</dbReference>
<keyword evidence="6" id="KW-0809">Transit peptide</keyword>
<accession>Q1W5W4</accession>
<evidence type="ECO:0000256" key="8">
    <source>
        <dbReference type="ARBA" id="ARBA00052386"/>
    </source>
</evidence>
<evidence type="ECO:0000256" key="10">
    <source>
        <dbReference type="ARBA" id="ARBA00066838"/>
    </source>
</evidence>
<keyword evidence="4" id="KW-0547">Nucleotide-binding</keyword>
<dbReference type="GO" id="GO:0009691">
    <property type="term" value="P:cytokinin biosynthetic process"/>
    <property type="evidence" value="ECO:0007669"/>
    <property type="project" value="UniProtKB-KW"/>
</dbReference>
<comment type="similarity">
    <text evidence="1">Belongs to the IPP transferase family.</text>
</comment>
<dbReference type="GO" id="GO:0009824">
    <property type="term" value="F:AMP dimethylallyltransferase activity"/>
    <property type="evidence" value="ECO:0007669"/>
    <property type="project" value="UniProtKB-ARBA"/>
</dbReference>
<dbReference type="GO" id="GO:0052622">
    <property type="term" value="F:ATP/ADP dimethylallyltransferase activity"/>
    <property type="evidence" value="ECO:0007669"/>
    <property type="project" value="UniProtKB-EC"/>
</dbReference>
<comment type="function">
    <text evidence="9">Involved in cytokinin biosynthesis. Catalyzes the transfer of an isopentenyl group from dimethylallyl diphosphate (DMAPP) to ATP and ADP.</text>
</comment>
<gene>
    <name evidence="12" type="primary">IPT2</name>
</gene>
<evidence type="ECO:0000256" key="5">
    <source>
        <dbReference type="ARBA" id="ARBA00022840"/>
    </source>
</evidence>
<evidence type="ECO:0000256" key="11">
    <source>
        <dbReference type="SAM" id="MobiDB-lite"/>
    </source>
</evidence>
<proteinExistence type="evidence at transcript level"/>
<dbReference type="GO" id="GO:0006400">
    <property type="term" value="P:tRNA modification"/>
    <property type="evidence" value="ECO:0007669"/>
    <property type="project" value="TreeGrafter"/>
</dbReference>
<dbReference type="GO" id="GO:0052381">
    <property type="term" value="F:tRNA dimethylallyltransferase activity"/>
    <property type="evidence" value="ECO:0007669"/>
    <property type="project" value="TreeGrafter"/>
</dbReference>
<dbReference type="Gene3D" id="1.10.287.890">
    <property type="entry name" value="Crystal structure of tRNA isopentenylpyrophosphate transferase (bh2366) domain"/>
    <property type="match status" value="1"/>
</dbReference>
<evidence type="ECO:0000256" key="1">
    <source>
        <dbReference type="ARBA" id="ARBA00005842"/>
    </source>
</evidence>
<keyword evidence="2 12" id="KW-0808">Transferase</keyword>
<evidence type="ECO:0000256" key="6">
    <source>
        <dbReference type="ARBA" id="ARBA00022946"/>
    </source>
</evidence>
<evidence type="ECO:0000256" key="7">
    <source>
        <dbReference type="ARBA" id="ARBA00051744"/>
    </source>
</evidence>
<dbReference type="FunFam" id="1.10.287.890:FF:000002">
    <property type="entry name" value="Adenylate isopentenyltransferase 5, chloroplastic"/>
    <property type="match status" value="1"/>
</dbReference>
<protein>
    <recommendedName>
        <fullName evidence="10">adenylate dimethylallyltransferase (ADP/ATP-dependent)</fullName>
        <ecNumber evidence="10">2.5.1.112</ecNumber>
    </recommendedName>
</protein>
<evidence type="ECO:0000256" key="3">
    <source>
        <dbReference type="ARBA" id="ARBA00022712"/>
    </source>
</evidence>
<reference evidence="12" key="1">
    <citation type="submission" date="2006-03" db="EMBL/GenBank/DDBJ databases">
        <title>Isolation and expression of adenylate isopentenyltransferase gene in Lotus japonicus.</title>
        <authorList>
            <person name="Yang Y.L."/>
            <person name="Liu Y."/>
            <person name="Li M.R."/>
            <person name="Jiang H.W."/>
            <person name="Shen S.H."/>
            <person name="Wu G.J."/>
        </authorList>
    </citation>
    <scope>NUCLEOTIDE SEQUENCE</scope>
    <source>
        <strain evidence="12">MG-20</strain>
    </source>
</reference>
<comment type="catalytic activity">
    <reaction evidence="8">
        <text>dimethylallyl diphosphate + ADP = N(6)-(dimethylallyl)adenosine 5'-diphosphate + diphosphate</text>
        <dbReference type="Rhea" id="RHEA:36327"/>
        <dbReference type="ChEBI" id="CHEBI:33019"/>
        <dbReference type="ChEBI" id="CHEBI:57623"/>
        <dbReference type="ChEBI" id="CHEBI:73533"/>
        <dbReference type="ChEBI" id="CHEBI:456216"/>
        <dbReference type="EC" id="2.5.1.112"/>
    </reaction>
</comment>
<keyword evidence="3" id="KW-0203">Cytokinin biosynthesis</keyword>
<evidence type="ECO:0000313" key="12">
    <source>
        <dbReference type="EMBL" id="ABD93933.1"/>
    </source>
</evidence>
<organism evidence="12">
    <name type="scientific">Lotus japonicus</name>
    <name type="common">Lotus corniculatus var. japonicus</name>
    <dbReference type="NCBI Taxonomy" id="34305"/>
    <lineage>
        <taxon>Eukaryota</taxon>
        <taxon>Viridiplantae</taxon>
        <taxon>Streptophyta</taxon>
        <taxon>Embryophyta</taxon>
        <taxon>Tracheophyta</taxon>
        <taxon>Spermatophyta</taxon>
        <taxon>Magnoliopsida</taxon>
        <taxon>eudicotyledons</taxon>
        <taxon>Gunneridae</taxon>
        <taxon>Pentapetalae</taxon>
        <taxon>rosids</taxon>
        <taxon>fabids</taxon>
        <taxon>Fabales</taxon>
        <taxon>Fabaceae</taxon>
        <taxon>Papilionoideae</taxon>
        <taxon>50 kb inversion clade</taxon>
        <taxon>NPAAA clade</taxon>
        <taxon>Hologalegina</taxon>
        <taxon>robinioid clade</taxon>
        <taxon>Loteae</taxon>
        <taxon>Lotus</taxon>
    </lineage>
</organism>
<dbReference type="EMBL" id="DQ436463">
    <property type="protein sequence ID" value="ABD93933.1"/>
    <property type="molecule type" value="mRNA"/>
</dbReference>
<evidence type="ECO:0000256" key="4">
    <source>
        <dbReference type="ARBA" id="ARBA00022741"/>
    </source>
</evidence>
<dbReference type="PANTHER" id="PTHR11088:SF74">
    <property type="entry name" value="ADENYLATE ISOPENTENYLTRANSFERASE 5, CHLOROPLASTIC"/>
    <property type="match status" value="1"/>
</dbReference>
<dbReference type="GO" id="GO:0005524">
    <property type="term" value="F:ATP binding"/>
    <property type="evidence" value="ECO:0007669"/>
    <property type="project" value="UniProtKB-KW"/>
</dbReference>
<comment type="catalytic activity">
    <reaction evidence="7">
        <text>dimethylallyl diphosphate + ATP = N(6)-(dimethylallyl)adenosine 5'-triphosphate + diphosphate</text>
        <dbReference type="Rhea" id="RHEA:36331"/>
        <dbReference type="ChEBI" id="CHEBI:30616"/>
        <dbReference type="ChEBI" id="CHEBI:33019"/>
        <dbReference type="ChEBI" id="CHEBI:57623"/>
        <dbReference type="ChEBI" id="CHEBI:73532"/>
        <dbReference type="EC" id="2.5.1.112"/>
    </reaction>
</comment>
<feature type="region of interest" description="Disordered" evidence="11">
    <location>
        <begin position="320"/>
        <end position="342"/>
    </location>
</feature>
<keyword evidence="5" id="KW-0067">ATP-binding</keyword>
<evidence type="ECO:0000256" key="9">
    <source>
        <dbReference type="ARBA" id="ARBA00055191"/>
    </source>
</evidence>